<dbReference type="EMBL" id="WIND01000027">
    <property type="protein sequence ID" value="MSU91825.1"/>
    <property type="molecule type" value="Genomic_DNA"/>
</dbReference>
<name>A0A6L5Z716_9RHOB</name>
<proteinExistence type="predicted"/>
<dbReference type="Proteomes" id="UP000474957">
    <property type="component" value="Unassembled WGS sequence"/>
</dbReference>
<gene>
    <name evidence="1" type="ORF">GE300_19815</name>
</gene>
<evidence type="ECO:0000313" key="1">
    <source>
        <dbReference type="EMBL" id="MSU91825.1"/>
    </source>
</evidence>
<keyword evidence="2" id="KW-1185">Reference proteome</keyword>
<evidence type="ECO:0000313" key="2">
    <source>
        <dbReference type="Proteomes" id="UP000474957"/>
    </source>
</evidence>
<accession>A0A6L5Z716</accession>
<organism evidence="1 2">
    <name type="scientific">Halovulum marinum</name>
    <dbReference type="NCBI Taxonomy" id="2662447"/>
    <lineage>
        <taxon>Bacteria</taxon>
        <taxon>Pseudomonadati</taxon>
        <taxon>Pseudomonadota</taxon>
        <taxon>Alphaproteobacteria</taxon>
        <taxon>Rhodobacterales</taxon>
        <taxon>Paracoccaceae</taxon>
        <taxon>Halovulum</taxon>
    </lineage>
</organism>
<comment type="caution">
    <text evidence="1">The sequence shown here is derived from an EMBL/GenBank/DDBJ whole genome shotgun (WGS) entry which is preliminary data.</text>
</comment>
<protein>
    <submittedName>
        <fullName evidence="1">Uncharacterized protein</fullName>
    </submittedName>
</protein>
<sequence length="173" mass="18788">MKHHDTSRHISGPFCIESSAGTAATPVLTKWDRDEMVRHLADQEVQRHPVLAHVMKHKLATSQRPAAPLDQCNVTGNCIVTYRVGSGPKRVGLLCHWARTETIGVMPVRSLLGATLIGMSVGQSAPLILADCSIERVRVLAVTVPSEASRARRTGPHLRLAADDAKTSMECLK</sequence>
<reference evidence="1 2" key="1">
    <citation type="submission" date="2019-10" db="EMBL/GenBank/DDBJ databases">
        <title>Cognatihalovulum marinum gen. nov. sp. nov., a new member of the family Rhodobacteraceae isolated from deep seawater of the Northwest Indian Ocean.</title>
        <authorList>
            <person name="Ruan C."/>
            <person name="Wang J."/>
            <person name="Zheng X."/>
            <person name="Song L."/>
            <person name="Zhu Y."/>
            <person name="Huang Y."/>
            <person name="Lu Z."/>
            <person name="Du W."/>
            <person name="Huang L."/>
            <person name="Dai X."/>
        </authorList>
    </citation>
    <scope>NUCLEOTIDE SEQUENCE [LARGE SCALE GENOMIC DNA]</scope>
    <source>
        <strain evidence="1 2">2CG4</strain>
    </source>
</reference>
<dbReference type="RefSeq" id="WP_154449255.1">
    <property type="nucleotide sequence ID" value="NZ_WIND01000027.1"/>
</dbReference>
<dbReference type="AlphaFoldDB" id="A0A6L5Z716"/>